<comment type="similarity">
    <text evidence="1">Belongs to the GAMAD family.</text>
</comment>
<feature type="domain" description="Roadblock/LAMTOR2" evidence="2">
    <location>
        <begin position="6"/>
        <end position="103"/>
    </location>
</feature>
<reference evidence="3" key="1">
    <citation type="submission" date="2021-02" db="EMBL/GenBank/DDBJ databases">
        <authorList>
            <person name="Nowell W R."/>
        </authorList>
    </citation>
    <scope>NUCLEOTIDE SEQUENCE</scope>
</reference>
<dbReference type="PANTHER" id="PTHR10779">
    <property type="entry name" value="DYNEIN LIGHT CHAIN ROADBLOCK"/>
    <property type="match status" value="1"/>
</dbReference>
<sequence>MTQAEVEDTLKRLQEHKGVLGVLIINCDGIPIRSTLDSSSTQQYAALIKSLSDKARSTIRDIDPQNELVFLRIRTKKHEILIAPACIDNRTAIEHTFLLGYYDNNWGLSYKSEKHSFNRYVDELLPWSNLHL</sequence>
<dbReference type="Gene3D" id="3.30.450.30">
    <property type="entry name" value="Dynein light chain 2a, cytoplasmic"/>
    <property type="match status" value="1"/>
</dbReference>
<comment type="caution">
    <text evidence="3">The sequence shown here is derived from an EMBL/GenBank/DDBJ whole genome shotgun (WGS) entry which is preliminary data.</text>
</comment>
<dbReference type="SUPFAM" id="SSF103196">
    <property type="entry name" value="Roadblock/LC7 domain"/>
    <property type="match status" value="1"/>
</dbReference>
<evidence type="ECO:0000313" key="3">
    <source>
        <dbReference type="EMBL" id="CAF0785801.1"/>
    </source>
</evidence>
<evidence type="ECO:0000256" key="1">
    <source>
        <dbReference type="ARBA" id="ARBA00007191"/>
    </source>
</evidence>
<dbReference type="Pfam" id="PF03259">
    <property type="entry name" value="Robl_LC7"/>
    <property type="match status" value="1"/>
</dbReference>
<evidence type="ECO:0000259" key="2">
    <source>
        <dbReference type="SMART" id="SM00960"/>
    </source>
</evidence>
<protein>
    <recommendedName>
        <fullName evidence="2">Roadblock/LAMTOR2 domain-containing protein</fullName>
    </recommendedName>
</protein>
<dbReference type="AlphaFoldDB" id="A0A813RTQ0"/>
<dbReference type="SMART" id="SM00960">
    <property type="entry name" value="Robl_LC7"/>
    <property type="match status" value="1"/>
</dbReference>
<evidence type="ECO:0000313" key="5">
    <source>
        <dbReference type="Proteomes" id="UP000663829"/>
    </source>
</evidence>
<accession>A0A813RTQ0</accession>
<keyword evidence="5" id="KW-1185">Reference proteome</keyword>
<evidence type="ECO:0000313" key="4">
    <source>
        <dbReference type="EMBL" id="CAF3569512.1"/>
    </source>
</evidence>
<proteinExistence type="inferred from homology"/>
<name>A0A813RTQ0_9BILA</name>
<dbReference type="Proteomes" id="UP000681722">
    <property type="component" value="Unassembled WGS sequence"/>
</dbReference>
<gene>
    <name evidence="3" type="ORF">GPM918_LOCUS2723</name>
    <name evidence="4" type="ORF">SRO942_LOCUS2723</name>
</gene>
<dbReference type="InterPro" id="IPR004942">
    <property type="entry name" value="Roadblock/LAMTOR2_dom"/>
</dbReference>
<dbReference type="OrthoDB" id="9985637at2759"/>
<organism evidence="3 5">
    <name type="scientific">Didymodactylos carnosus</name>
    <dbReference type="NCBI Taxonomy" id="1234261"/>
    <lineage>
        <taxon>Eukaryota</taxon>
        <taxon>Metazoa</taxon>
        <taxon>Spiralia</taxon>
        <taxon>Gnathifera</taxon>
        <taxon>Rotifera</taxon>
        <taxon>Eurotatoria</taxon>
        <taxon>Bdelloidea</taxon>
        <taxon>Philodinida</taxon>
        <taxon>Philodinidae</taxon>
        <taxon>Didymodactylos</taxon>
    </lineage>
</organism>
<dbReference type="EMBL" id="CAJOBC010000310">
    <property type="protein sequence ID" value="CAF3569512.1"/>
    <property type="molecule type" value="Genomic_DNA"/>
</dbReference>
<dbReference type="EMBL" id="CAJNOQ010000310">
    <property type="protein sequence ID" value="CAF0785801.1"/>
    <property type="molecule type" value="Genomic_DNA"/>
</dbReference>
<dbReference type="FunFam" id="3.30.450.30:FF:000009">
    <property type="entry name" value="Dynein light chain roadblock"/>
    <property type="match status" value="1"/>
</dbReference>
<dbReference type="Proteomes" id="UP000663829">
    <property type="component" value="Unassembled WGS sequence"/>
</dbReference>